<evidence type="ECO:0000259" key="1">
    <source>
        <dbReference type="Pfam" id="PF10551"/>
    </source>
</evidence>
<reference evidence="3" key="1">
    <citation type="submission" date="2022-11" db="UniProtKB">
        <authorList>
            <consortium name="WormBaseParasite"/>
        </authorList>
    </citation>
    <scope>IDENTIFICATION</scope>
</reference>
<dbReference type="Proteomes" id="UP000887566">
    <property type="component" value="Unplaced"/>
</dbReference>
<dbReference type="AlphaFoldDB" id="A0A914W100"/>
<dbReference type="WBParaSite" id="PSAMB.scaffold2807size33046.g19207.t1">
    <property type="protein sequence ID" value="PSAMB.scaffold2807size33046.g19207.t1"/>
    <property type="gene ID" value="PSAMB.scaffold2807size33046.g19207"/>
</dbReference>
<dbReference type="PANTHER" id="PTHR31569">
    <property type="entry name" value="SWIM-TYPE DOMAIN-CONTAINING PROTEIN"/>
    <property type="match status" value="1"/>
</dbReference>
<proteinExistence type="predicted"/>
<accession>A0A914W100</accession>
<dbReference type="InterPro" id="IPR018289">
    <property type="entry name" value="MULE_transposase_dom"/>
</dbReference>
<protein>
    <submittedName>
        <fullName evidence="3">MULE transposase domain-containing protein</fullName>
    </submittedName>
</protein>
<keyword evidence="2" id="KW-1185">Reference proteome</keyword>
<feature type="domain" description="MULE transposase" evidence="1">
    <location>
        <begin position="192"/>
        <end position="291"/>
    </location>
</feature>
<dbReference type="Pfam" id="PF10551">
    <property type="entry name" value="MULE"/>
    <property type="match status" value="1"/>
</dbReference>
<name>A0A914W100_9BILA</name>
<dbReference type="InterPro" id="IPR052579">
    <property type="entry name" value="Zinc_finger_SWIM"/>
</dbReference>
<organism evidence="2 3">
    <name type="scientific">Plectus sambesii</name>
    <dbReference type="NCBI Taxonomy" id="2011161"/>
    <lineage>
        <taxon>Eukaryota</taxon>
        <taxon>Metazoa</taxon>
        <taxon>Ecdysozoa</taxon>
        <taxon>Nematoda</taxon>
        <taxon>Chromadorea</taxon>
        <taxon>Plectida</taxon>
        <taxon>Plectina</taxon>
        <taxon>Plectoidea</taxon>
        <taxon>Plectidae</taxon>
        <taxon>Plectus</taxon>
    </lineage>
</organism>
<evidence type="ECO:0000313" key="3">
    <source>
        <dbReference type="WBParaSite" id="PSAMB.scaffold2807size33046.g19207.t1"/>
    </source>
</evidence>
<sequence>MPGDQESSQAETQILKSGEKINYECKHKKLFKCTFQVYTFMASQEGAQYELCECETHICDTAEYERGLKRAAREMLDLAYEVRKGMGHTSGLTRPLISAKDGQDGTATVPTDRQLYNAVAYKKRSTDGPPIVTVADFLTEMSRQFPEGSDQIPSDTVVCADLGCEPENPDTLFAFLTTRRLLLNLQKEGGDVLQVDGTYKLMYENNTVLTLGISDRHRHLHPIGIGIIGPKETTPAYVKLFRGLQTALRNLGLPEYQPKAVMSDGDSSITGAIAEVFPGTMRLTCYFHMHKQVKVQMSKKGVPKERHRKVLDEIAALQLSPTSLIYQAAAKKLLKRWKEEGLKKFVRYFQRIWVVGPLHNWFEGALPGSVSTNNGLESLHGRIKTHYTLRRRMLIKSFIVLCSRMLTDWSRQEVGDRQFESSPLRPRLNTEVSSFHYLKVEENENFLVQQIVRGSYFVRGSLANEMRFTLWSRRLARPKKFKSFSGKSFGHVHTIPSTDAKTAT</sequence>
<dbReference type="PANTHER" id="PTHR31569:SF4">
    <property type="entry name" value="SWIM-TYPE DOMAIN-CONTAINING PROTEIN"/>
    <property type="match status" value="1"/>
</dbReference>
<evidence type="ECO:0000313" key="2">
    <source>
        <dbReference type="Proteomes" id="UP000887566"/>
    </source>
</evidence>